<dbReference type="EMBL" id="KU574722">
    <property type="protein sequence ID" value="AMM43968.1"/>
    <property type="molecule type" value="Genomic_DNA"/>
</dbReference>
<evidence type="ECO:0000313" key="1">
    <source>
        <dbReference type="EMBL" id="AMM43968.1"/>
    </source>
</evidence>
<reference evidence="2" key="1">
    <citation type="submission" date="2016-01" db="EMBL/GenBank/DDBJ databases">
        <title>Isolation and Characterization of Enterobacteria phage CBB.</title>
        <authorList>
            <person name="Buttimer C.T.H."/>
            <person name="Hendrix H."/>
            <person name="Alexandre H."/>
            <person name="O'Mahony J."/>
            <person name="Lavigne R."/>
            <person name="Coffey A."/>
        </authorList>
    </citation>
    <scope>NUCLEOTIDE SEQUENCE [LARGE SCALE GENOMIC DNA]</scope>
</reference>
<name>A0A1L2CVC2_9CAUD</name>
<organism evidence="1 2">
    <name type="scientific">Pectobacterium phage vB_PcaM_CBB</name>
    <dbReference type="NCBI Taxonomy" id="2772511"/>
    <lineage>
        <taxon>Viruses</taxon>
        <taxon>Duplodnaviria</taxon>
        <taxon>Heunggongvirae</taxon>
        <taxon>Uroviricota</taxon>
        <taxon>Caudoviricetes</taxon>
        <taxon>Mimasvirus</taxon>
        <taxon>Mimasvirus CBB</taxon>
    </lineage>
</organism>
<accession>A0A1L2CVC2</accession>
<gene>
    <name evidence="1" type="ORF">CBB_405</name>
</gene>
<proteinExistence type="predicted"/>
<dbReference type="Proteomes" id="UP000223891">
    <property type="component" value="Segment"/>
</dbReference>
<sequence length="65" mass="7874">MQKEPRLTPKYWAAHDSRTDDLLISTMFKHRQDTYDQLVSMFGENWEETHPHFQIDLVELKLVQQ</sequence>
<protein>
    <submittedName>
        <fullName evidence="1">Uncharacterized protein</fullName>
    </submittedName>
</protein>
<keyword evidence="2" id="KW-1185">Reference proteome</keyword>
<evidence type="ECO:0000313" key="2">
    <source>
        <dbReference type="Proteomes" id="UP000223891"/>
    </source>
</evidence>